<name>A0A927WJI8_SELRU</name>
<dbReference type="PANTHER" id="PTHR36836:SF1">
    <property type="entry name" value="COLANIC ACID BIOSYNTHESIS PROTEIN WCAK"/>
    <property type="match status" value="1"/>
</dbReference>
<dbReference type="Pfam" id="PF04230">
    <property type="entry name" value="PS_pyruv_trans"/>
    <property type="match status" value="1"/>
</dbReference>
<evidence type="ECO:0000313" key="3">
    <source>
        <dbReference type="Proteomes" id="UP000772151"/>
    </source>
</evidence>
<keyword evidence="2" id="KW-0808">Transferase</keyword>
<protein>
    <submittedName>
        <fullName evidence="2">Polysaccharide pyruvyl transferase family protein</fullName>
    </submittedName>
</protein>
<sequence length="369" mass="42681">MNILHIASFSGNVGDILNHSGFYSAVHMDKFHVTPLEIRRFYRNVNDLNFDEQLVSYINKFDRLIIGGGAYFDIRYADSYTGTTLDMSDDFIDKIDIPVLVNAMGIDVDYSNQCAIDKFRHFFAKICAKDNWEITLRNDGSKNRLCKLLGNGHDSVNVKVVPDNGYVFNFHSYERKTGVVGLSITNDLFTDEFNDGLLANYFNQMITRVCNRLLERDKKLVFFLHAPQDIETFHQIYTNLDKKYFRSKINIAPFDVSSVEGAMRLDEYYRQCELVIAMRFHSNILALKNNIPVIGLAGHEQITGMYSELGLSDQCVIANPQVEDCLLEKIYDYNNMGWERAMQSEQRVMSRIKKDHDNYSNFVNEWIYA</sequence>
<reference evidence="2" key="1">
    <citation type="submission" date="2019-04" db="EMBL/GenBank/DDBJ databases">
        <title>Evolution of Biomass-Degrading Anaerobic Consortia Revealed by Metagenomics.</title>
        <authorList>
            <person name="Peng X."/>
        </authorList>
    </citation>
    <scope>NUCLEOTIDE SEQUENCE</scope>
    <source>
        <strain evidence="2">SIG242</strain>
    </source>
</reference>
<evidence type="ECO:0000313" key="2">
    <source>
        <dbReference type="EMBL" id="MBE6085651.1"/>
    </source>
</evidence>
<feature type="domain" description="Polysaccharide pyruvyl transferase" evidence="1">
    <location>
        <begin position="55"/>
        <end position="298"/>
    </location>
</feature>
<dbReference type="EMBL" id="SVCA01000008">
    <property type="protein sequence ID" value="MBE6085651.1"/>
    <property type="molecule type" value="Genomic_DNA"/>
</dbReference>
<comment type="caution">
    <text evidence="2">The sequence shown here is derived from an EMBL/GenBank/DDBJ whole genome shotgun (WGS) entry which is preliminary data.</text>
</comment>
<gene>
    <name evidence="2" type="ORF">E7203_09435</name>
</gene>
<dbReference type="Proteomes" id="UP000772151">
    <property type="component" value="Unassembled WGS sequence"/>
</dbReference>
<evidence type="ECO:0000259" key="1">
    <source>
        <dbReference type="Pfam" id="PF04230"/>
    </source>
</evidence>
<dbReference type="GO" id="GO:0016740">
    <property type="term" value="F:transferase activity"/>
    <property type="evidence" value="ECO:0007669"/>
    <property type="project" value="UniProtKB-KW"/>
</dbReference>
<dbReference type="PANTHER" id="PTHR36836">
    <property type="entry name" value="COLANIC ACID BIOSYNTHESIS PROTEIN WCAK"/>
    <property type="match status" value="1"/>
</dbReference>
<accession>A0A927WJI8</accession>
<dbReference type="AlphaFoldDB" id="A0A927WJI8"/>
<dbReference type="RefSeq" id="WP_303669765.1">
    <property type="nucleotide sequence ID" value="NZ_SVCA01000008.1"/>
</dbReference>
<organism evidence="2 3">
    <name type="scientific">Selenomonas ruminantium</name>
    <dbReference type="NCBI Taxonomy" id="971"/>
    <lineage>
        <taxon>Bacteria</taxon>
        <taxon>Bacillati</taxon>
        <taxon>Bacillota</taxon>
        <taxon>Negativicutes</taxon>
        <taxon>Selenomonadales</taxon>
        <taxon>Selenomonadaceae</taxon>
        <taxon>Selenomonas</taxon>
    </lineage>
</organism>
<proteinExistence type="predicted"/>
<dbReference type="InterPro" id="IPR007345">
    <property type="entry name" value="Polysacch_pyruvyl_Trfase"/>
</dbReference>